<evidence type="ECO:0000256" key="7">
    <source>
        <dbReference type="SAM" id="Phobius"/>
    </source>
</evidence>
<evidence type="ECO:0000256" key="1">
    <source>
        <dbReference type="ARBA" id="ARBA00004141"/>
    </source>
</evidence>
<dbReference type="GO" id="GO:0022857">
    <property type="term" value="F:transmembrane transporter activity"/>
    <property type="evidence" value="ECO:0007669"/>
    <property type="project" value="InterPro"/>
</dbReference>
<feature type="transmembrane region" description="Helical" evidence="7">
    <location>
        <begin position="191"/>
        <end position="213"/>
    </location>
</feature>
<feature type="transmembrane region" description="Helical" evidence="7">
    <location>
        <begin position="491"/>
        <end position="510"/>
    </location>
</feature>
<evidence type="ECO:0000256" key="6">
    <source>
        <dbReference type="SAM" id="MobiDB-lite"/>
    </source>
</evidence>
<organism evidence="9 10">
    <name type="scientific">Kluyveromyces marxianus (strain DMKU3-1042 / BCC 29191 / NBRC 104275)</name>
    <name type="common">Yeast</name>
    <name type="synonym">Candida kefyr</name>
    <dbReference type="NCBI Taxonomy" id="1003335"/>
    <lineage>
        <taxon>Eukaryota</taxon>
        <taxon>Fungi</taxon>
        <taxon>Dikarya</taxon>
        <taxon>Ascomycota</taxon>
        <taxon>Saccharomycotina</taxon>
        <taxon>Saccharomycetes</taxon>
        <taxon>Saccharomycetales</taxon>
        <taxon>Saccharomycetaceae</taxon>
        <taxon>Kluyveromyces</taxon>
    </lineage>
</organism>
<dbReference type="Gene3D" id="1.20.1720.10">
    <property type="entry name" value="Multidrug resistance protein D"/>
    <property type="match status" value="1"/>
</dbReference>
<dbReference type="SUPFAM" id="SSF103473">
    <property type="entry name" value="MFS general substrate transporter"/>
    <property type="match status" value="1"/>
</dbReference>
<feature type="transmembrane region" description="Helical" evidence="7">
    <location>
        <begin position="72"/>
        <end position="90"/>
    </location>
</feature>
<dbReference type="InterPro" id="IPR036259">
    <property type="entry name" value="MFS_trans_sf"/>
</dbReference>
<keyword evidence="4 7" id="KW-1133">Transmembrane helix</keyword>
<dbReference type="InterPro" id="IPR020846">
    <property type="entry name" value="MFS_dom"/>
</dbReference>
<keyword evidence="5 7" id="KW-0472">Membrane</keyword>
<sequence length="567" mass="61367">MSQAESSSNSLNEVAEKEGEFPIESIFHPNRLKHFKFLCILSALALDFMSLGAMIVLVQDVEKRFNISATKASWSLTSYVITFAGFIAFFGRVGDIVGNGMMMSISIGVFGICSLLCAVIPNFVGFAVFRAFQGMAGAGIVPCSYALVNSMFAGENLQRYFSILSSIGSGTIGVGFVIGGAFAETKIGYKALFYMVFGASILTCMLILLLIGYPEYVRVKSDYSARFKRVTKLDVIGSFTFISGSVLLVVALTDGGDSWKKPSAYVPLVISIILMAAFFAWNLGYQKVLSLLKPHISTGAYKYMESVSVLIPKELLYAHNFAPVLLVSFFAFAAFMVVMYTVVNYSISVEGDAVIVAAVKIMPLIVGLMLANTTIAFHQTILKPKNGLIVGTFVCTLGCAFLTALKEVNGNLYWKLLLLSAFLAGIGGAVYFSYMLSMAIGDAPMEYKALAGGVVQTASQFGNEVALSVIVSLLGNGKTNRKELRKRYQNVGYFAIACAAMAFISAITTLRDQLEPSDDEEQQNASVHSVKGCESDESTTHQQCQVTVVQVGFEEEEKMKSQPGRIA</sequence>
<feature type="region of interest" description="Disordered" evidence="6">
    <location>
        <begin position="514"/>
        <end position="542"/>
    </location>
</feature>
<feature type="transmembrane region" description="Helical" evidence="7">
    <location>
        <begin position="102"/>
        <end position="121"/>
    </location>
</feature>
<evidence type="ECO:0000256" key="3">
    <source>
        <dbReference type="ARBA" id="ARBA00022692"/>
    </source>
</evidence>
<dbReference type="KEGG" id="kmx:KLMA_60558"/>
<dbReference type="RefSeq" id="XP_022678479.1">
    <property type="nucleotide sequence ID" value="XM_022821239.1"/>
</dbReference>
<feature type="domain" description="Major facilitator superfamily (MFS) profile" evidence="8">
    <location>
        <begin position="36"/>
        <end position="517"/>
    </location>
</feature>
<evidence type="ECO:0000256" key="2">
    <source>
        <dbReference type="ARBA" id="ARBA00022448"/>
    </source>
</evidence>
<feature type="transmembrane region" description="Helical" evidence="7">
    <location>
        <begin position="387"/>
        <end position="405"/>
    </location>
</feature>
<dbReference type="PANTHER" id="PTHR42718">
    <property type="entry name" value="MAJOR FACILITATOR SUPERFAMILY MULTIDRUG TRANSPORTER MFSC"/>
    <property type="match status" value="1"/>
</dbReference>
<reference evidence="9 10" key="1">
    <citation type="journal article" date="2015" name="Biotechnol. Biofuels">
        <title>Genetic basis of the highly efficient yeast Kluyveromyces marxianus: complete genome sequence and transcriptome analyses.</title>
        <authorList>
            <person name="Lertwattanasakul N."/>
            <person name="Kosaka T."/>
            <person name="Hosoyama A."/>
            <person name="Suzuki Y."/>
            <person name="Rodrussamee N."/>
            <person name="Matsutani M."/>
            <person name="Murata M."/>
            <person name="Fujimoto N."/>
            <person name="Suprayogi"/>
            <person name="Tsuchikane K."/>
            <person name="Limtong S."/>
            <person name="Fujita N."/>
            <person name="Yamada M."/>
        </authorList>
    </citation>
    <scope>NUCLEOTIDE SEQUENCE [LARGE SCALE GENOMIC DNA]</scope>
    <source>
        <strain evidence="10">DMKU3-1042 / BCC 29191 / NBRC 104275</strain>
    </source>
</reference>
<dbReference type="OrthoDB" id="440755at2759"/>
<dbReference type="PANTHER" id="PTHR42718:SF9">
    <property type="entry name" value="MAJOR FACILITATOR SUPERFAMILY MULTIDRUG TRANSPORTER MFSC"/>
    <property type="match status" value="1"/>
</dbReference>
<evidence type="ECO:0000313" key="9">
    <source>
        <dbReference type="EMBL" id="BAQ55768.1"/>
    </source>
</evidence>
<dbReference type="InterPro" id="IPR011701">
    <property type="entry name" value="MFS"/>
</dbReference>
<protein>
    <submittedName>
        <fullName evidence="9">Aminotriazole resistance protein</fullName>
    </submittedName>
</protein>
<evidence type="ECO:0000256" key="4">
    <source>
        <dbReference type="ARBA" id="ARBA00022989"/>
    </source>
</evidence>
<feature type="transmembrane region" description="Helical" evidence="7">
    <location>
        <begin position="127"/>
        <end position="148"/>
    </location>
</feature>
<dbReference type="PROSITE" id="PS50850">
    <property type="entry name" value="MFS"/>
    <property type="match status" value="1"/>
</dbReference>
<keyword evidence="3 7" id="KW-0812">Transmembrane</keyword>
<feature type="transmembrane region" description="Helical" evidence="7">
    <location>
        <begin position="160"/>
        <end position="179"/>
    </location>
</feature>
<evidence type="ECO:0000256" key="5">
    <source>
        <dbReference type="ARBA" id="ARBA00023136"/>
    </source>
</evidence>
<dbReference type="GO" id="GO:0016020">
    <property type="term" value="C:membrane"/>
    <property type="evidence" value="ECO:0007669"/>
    <property type="project" value="UniProtKB-SubCell"/>
</dbReference>
<feature type="transmembrane region" description="Helical" evidence="7">
    <location>
        <begin position="233"/>
        <end position="252"/>
    </location>
</feature>
<name>A0A1L7LME2_KLUMD</name>
<proteinExistence type="predicted"/>
<feature type="transmembrane region" description="Helical" evidence="7">
    <location>
        <begin position="321"/>
        <end position="342"/>
    </location>
</feature>
<dbReference type="GeneID" id="34717765"/>
<accession>A0A1L7LME2</accession>
<feature type="transmembrane region" description="Helical" evidence="7">
    <location>
        <begin position="354"/>
        <end position="375"/>
    </location>
</feature>
<evidence type="ECO:0000313" key="10">
    <source>
        <dbReference type="Proteomes" id="UP000065495"/>
    </source>
</evidence>
<gene>
    <name evidence="9" type="ORF">KLMA_60558</name>
</gene>
<dbReference type="VEuPathDB" id="FungiDB:KLMA_60558"/>
<keyword evidence="2" id="KW-0813">Transport</keyword>
<comment type="subcellular location">
    <subcellularLocation>
        <location evidence="1">Membrane</location>
        <topology evidence="1">Multi-pass membrane protein</topology>
    </subcellularLocation>
</comment>
<feature type="transmembrane region" description="Helical" evidence="7">
    <location>
        <begin position="37"/>
        <end position="57"/>
    </location>
</feature>
<feature type="transmembrane region" description="Helical" evidence="7">
    <location>
        <begin position="417"/>
        <end position="436"/>
    </location>
</feature>
<dbReference type="Proteomes" id="UP000065495">
    <property type="component" value="Chromosome 6"/>
</dbReference>
<dbReference type="EMBL" id="AP012218">
    <property type="protein sequence ID" value="BAQ55768.1"/>
    <property type="molecule type" value="Genomic_DNA"/>
</dbReference>
<dbReference type="Gene3D" id="1.20.1250.20">
    <property type="entry name" value="MFS general substrate transporter like domains"/>
    <property type="match status" value="1"/>
</dbReference>
<feature type="transmembrane region" description="Helical" evidence="7">
    <location>
        <begin position="264"/>
        <end position="283"/>
    </location>
</feature>
<dbReference type="Pfam" id="PF07690">
    <property type="entry name" value="MFS_1"/>
    <property type="match status" value="1"/>
</dbReference>
<evidence type="ECO:0000259" key="8">
    <source>
        <dbReference type="PROSITE" id="PS50850"/>
    </source>
</evidence>
<dbReference type="AlphaFoldDB" id="A0A1L7LME2"/>